<accession>A0ABS4KLX7</accession>
<dbReference type="Gene3D" id="2.40.50.140">
    <property type="entry name" value="Nucleic acid-binding proteins"/>
    <property type="match status" value="1"/>
</dbReference>
<dbReference type="SUPFAM" id="SSF50249">
    <property type="entry name" value="Nucleic acid-binding proteins"/>
    <property type="match status" value="1"/>
</dbReference>
<dbReference type="PROSITE" id="PS51687">
    <property type="entry name" value="SAM_MT_RNA_M5U"/>
    <property type="match status" value="1"/>
</dbReference>
<protein>
    <submittedName>
        <fullName evidence="7">23S rRNA (Uracil-5-)-methyltransferase RumA</fullName>
    </submittedName>
</protein>
<evidence type="ECO:0000256" key="1">
    <source>
        <dbReference type="ARBA" id="ARBA00022603"/>
    </source>
</evidence>
<dbReference type="PANTHER" id="PTHR11061">
    <property type="entry name" value="RNA M5U METHYLTRANSFERASE"/>
    <property type="match status" value="1"/>
</dbReference>
<feature type="binding site" evidence="4">
    <location>
        <position position="335"/>
    </location>
    <ligand>
        <name>S-adenosyl-L-methionine</name>
        <dbReference type="ChEBI" id="CHEBI:59789"/>
    </ligand>
</feature>
<evidence type="ECO:0000313" key="8">
    <source>
        <dbReference type="Proteomes" id="UP001314903"/>
    </source>
</evidence>
<evidence type="ECO:0000259" key="6">
    <source>
        <dbReference type="PROSITE" id="PS50926"/>
    </source>
</evidence>
<dbReference type="SUPFAM" id="SSF53335">
    <property type="entry name" value="S-adenosyl-L-methionine-dependent methyltransferases"/>
    <property type="match status" value="1"/>
</dbReference>
<evidence type="ECO:0000313" key="7">
    <source>
        <dbReference type="EMBL" id="MBP2028788.1"/>
    </source>
</evidence>
<dbReference type="Pfam" id="PF05958">
    <property type="entry name" value="tRNA_U5-meth_tr"/>
    <property type="match status" value="1"/>
</dbReference>
<dbReference type="Proteomes" id="UP001314903">
    <property type="component" value="Unassembled WGS sequence"/>
</dbReference>
<comment type="similarity">
    <text evidence="4">Belongs to the class I-like SAM-binding methyltransferase superfamily. RNA M5U methyltransferase family.</text>
</comment>
<evidence type="ECO:0000256" key="4">
    <source>
        <dbReference type="PROSITE-ProRule" id="PRU01024"/>
    </source>
</evidence>
<evidence type="ECO:0000256" key="2">
    <source>
        <dbReference type="ARBA" id="ARBA00022679"/>
    </source>
</evidence>
<evidence type="ECO:0000256" key="3">
    <source>
        <dbReference type="ARBA" id="ARBA00022691"/>
    </source>
</evidence>
<dbReference type="PROSITE" id="PS01230">
    <property type="entry name" value="TRMA_1"/>
    <property type="match status" value="1"/>
</dbReference>
<dbReference type="InterPro" id="IPR029063">
    <property type="entry name" value="SAM-dependent_MTases_sf"/>
</dbReference>
<feature type="active site" evidence="5">
    <location>
        <position position="407"/>
    </location>
</feature>
<dbReference type="PANTHER" id="PTHR11061:SF30">
    <property type="entry name" value="TRNA (URACIL(54)-C(5))-METHYLTRANSFERASE"/>
    <property type="match status" value="1"/>
</dbReference>
<gene>
    <name evidence="7" type="ORF">J2Z35_002618</name>
</gene>
<dbReference type="InterPro" id="IPR030390">
    <property type="entry name" value="MeTrfase_TrmA_AS"/>
</dbReference>
<dbReference type="InterPro" id="IPR010280">
    <property type="entry name" value="U5_MeTrfase_fam"/>
</dbReference>
<keyword evidence="2 4" id="KW-0808">Transferase</keyword>
<feature type="binding site" evidence="4">
    <location>
        <position position="380"/>
    </location>
    <ligand>
        <name>S-adenosyl-L-methionine</name>
        <dbReference type="ChEBI" id="CHEBI:59789"/>
    </ligand>
</feature>
<sequence>MKKRDILEVYVQEMEFGGTGYTDIDNIRLSYKNGIKGQKVKVLVKKVRKNKAEGKILSVIEPSPMETSEICPHYGRCGGCSMLSVPYENQIQLKKEQLINLFQNSGHTEIDDIEVKQSPSPYEYKNKMEFTFGDEEKGGPLALGMHMKGSPMGIIHVHSCMIVDSDYRKILNFTVDFFQNEKLPHYNILSHAGYLRHLVLRKGKNTNEILVNLVTTSQIDYDLTKYAEGLSNLSLDGSISGILHTLNDSLSDAVIPEEVRSIQGNSYFYDELLGKKFKISPFSFFQTNTHGAEVLYQTVKDMIGQKKSILFDLYSGTGTIGITLSDKADTVIGVEIIEEAVDMANENVKSNNATNCRFIAGDVAKVVSDITENPELIILDPPRAGIHPKGMSDILSFNAKEIIYISCNPKALMLDLKTLKNDGYEIKEAKGVDLFPNTPHVEVVILLTK</sequence>
<dbReference type="PROSITE" id="PS50926">
    <property type="entry name" value="TRAM"/>
    <property type="match status" value="1"/>
</dbReference>
<organism evidence="7 8">
    <name type="scientific">Acetoanaerobium pronyense</name>
    <dbReference type="NCBI Taxonomy" id="1482736"/>
    <lineage>
        <taxon>Bacteria</taxon>
        <taxon>Bacillati</taxon>
        <taxon>Bacillota</taxon>
        <taxon>Clostridia</taxon>
        <taxon>Peptostreptococcales</taxon>
        <taxon>Filifactoraceae</taxon>
        <taxon>Acetoanaerobium</taxon>
    </lineage>
</organism>
<evidence type="ECO:0000256" key="5">
    <source>
        <dbReference type="PROSITE-ProRule" id="PRU10015"/>
    </source>
</evidence>
<feature type="binding site" evidence="4">
    <location>
        <position position="286"/>
    </location>
    <ligand>
        <name>S-adenosyl-L-methionine</name>
        <dbReference type="ChEBI" id="CHEBI:59789"/>
    </ligand>
</feature>
<dbReference type="RefSeq" id="WP_209661843.1">
    <property type="nucleotide sequence ID" value="NZ_JAGGLI010000040.1"/>
</dbReference>
<keyword evidence="3 4" id="KW-0949">S-adenosyl-L-methionine</keyword>
<keyword evidence="8" id="KW-1185">Reference proteome</keyword>
<name>A0ABS4KLX7_9FIRM</name>
<dbReference type="InterPro" id="IPR012340">
    <property type="entry name" value="NA-bd_OB-fold"/>
</dbReference>
<feature type="active site" description="Nucleophile" evidence="4">
    <location>
        <position position="407"/>
    </location>
</feature>
<reference evidence="7 8" key="1">
    <citation type="submission" date="2021-03" db="EMBL/GenBank/DDBJ databases">
        <title>Genomic Encyclopedia of Type Strains, Phase IV (KMG-IV): sequencing the most valuable type-strain genomes for metagenomic binning, comparative biology and taxonomic classification.</title>
        <authorList>
            <person name="Goeker M."/>
        </authorList>
    </citation>
    <scope>NUCLEOTIDE SEQUENCE [LARGE SCALE GENOMIC DNA]</scope>
    <source>
        <strain evidence="7 8">DSM 27512</strain>
    </source>
</reference>
<comment type="caution">
    <text evidence="7">The sequence shown here is derived from an EMBL/GenBank/DDBJ whole genome shotgun (WGS) entry which is preliminary data.</text>
</comment>
<dbReference type="EMBL" id="JAGGLI010000040">
    <property type="protein sequence ID" value="MBP2028788.1"/>
    <property type="molecule type" value="Genomic_DNA"/>
</dbReference>
<dbReference type="Gene3D" id="3.40.50.150">
    <property type="entry name" value="Vaccinia Virus protein VP39"/>
    <property type="match status" value="1"/>
</dbReference>
<proteinExistence type="inferred from homology"/>
<dbReference type="Gene3D" id="2.40.50.1070">
    <property type="match status" value="1"/>
</dbReference>
<dbReference type="CDD" id="cd02440">
    <property type="entry name" value="AdoMet_MTases"/>
    <property type="match status" value="1"/>
</dbReference>
<feature type="domain" description="TRAM" evidence="6">
    <location>
        <begin position="1"/>
        <end position="58"/>
    </location>
</feature>
<feature type="binding site" evidence="4">
    <location>
        <position position="314"/>
    </location>
    <ligand>
        <name>S-adenosyl-L-methionine</name>
        <dbReference type="ChEBI" id="CHEBI:59789"/>
    </ligand>
</feature>
<keyword evidence="1 4" id="KW-0489">Methyltransferase</keyword>
<dbReference type="InterPro" id="IPR002792">
    <property type="entry name" value="TRAM_dom"/>
</dbReference>
<dbReference type="NCBIfam" id="TIGR00479">
    <property type="entry name" value="rumA"/>
    <property type="match status" value="1"/>
</dbReference>